<keyword evidence="1" id="KW-1133">Transmembrane helix</keyword>
<reference evidence="2 3" key="1">
    <citation type="journal article" date="2024" name="J Genomics">
        <title>Draft genome sequencing and assembly of Favolaschia claudopus CIRM-BRFM 2984 isolated from oak limbs.</title>
        <authorList>
            <person name="Navarro D."/>
            <person name="Drula E."/>
            <person name="Chaduli D."/>
            <person name="Cazenave R."/>
            <person name="Ahrendt S."/>
            <person name="Wang J."/>
            <person name="Lipzen A."/>
            <person name="Daum C."/>
            <person name="Barry K."/>
            <person name="Grigoriev I.V."/>
            <person name="Favel A."/>
            <person name="Rosso M.N."/>
            <person name="Martin F."/>
        </authorList>
    </citation>
    <scope>NUCLEOTIDE SEQUENCE [LARGE SCALE GENOMIC DNA]</scope>
    <source>
        <strain evidence="2 3">CIRM-BRFM 2984</strain>
    </source>
</reference>
<protein>
    <recommendedName>
        <fullName evidence="4">Transmembrane protein</fullName>
    </recommendedName>
</protein>
<evidence type="ECO:0000256" key="1">
    <source>
        <dbReference type="SAM" id="Phobius"/>
    </source>
</evidence>
<comment type="caution">
    <text evidence="2">The sequence shown here is derived from an EMBL/GenBank/DDBJ whole genome shotgun (WGS) entry which is preliminary data.</text>
</comment>
<organism evidence="2 3">
    <name type="scientific">Favolaschia claudopus</name>
    <dbReference type="NCBI Taxonomy" id="2862362"/>
    <lineage>
        <taxon>Eukaryota</taxon>
        <taxon>Fungi</taxon>
        <taxon>Dikarya</taxon>
        <taxon>Basidiomycota</taxon>
        <taxon>Agaricomycotina</taxon>
        <taxon>Agaricomycetes</taxon>
        <taxon>Agaricomycetidae</taxon>
        <taxon>Agaricales</taxon>
        <taxon>Marasmiineae</taxon>
        <taxon>Mycenaceae</taxon>
        <taxon>Favolaschia</taxon>
    </lineage>
</organism>
<keyword evidence="3" id="KW-1185">Reference proteome</keyword>
<evidence type="ECO:0008006" key="4">
    <source>
        <dbReference type="Google" id="ProtNLM"/>
    </source>
</evidence>
<accession>A0AAW0B4C7</accession>
<evidence type="ECO:0000313" key="3">
    <source>
        <dbReference type="Proteomes" id="UP001362999"/>
    </source>
</evidence>
<dbReference type="Proteomes" id="UP001362999">
    <property type="component" value="Unassembled WGS sequence"/>
</dbReference>
<dbReference type="EMBL" id="JAWWNJ010000040">
    <property type="protein sequence ID" value="KAK7020911.1"/>
    <property type="molecule type" value="Genomic_DNA"/>
</dbReference>
<keyword evidence="1" id="KW-0472">Membrane</keyword>
<dbReference type="AlphaFoldDB" id="A0AAW0B4C7"/>
<feature type="transmembrane region" description="Helical" evidence="1">
    <location>
        <begin position="37"/>
        <end position="57"/>
    </location>
</feature>
<keyword evidence="1" id="KW-0812">Transmembrane</keyword>
<name>A0AAW0B4C7_9AGAR</name>
<evidence type="ECO:0000313" key="2">
    <source>
        <dbReference type="EMBL" id="KAK7020911.1"/>
    </source>
</evidence>
<proteinExistence type="predicted"/>
<sequence>MSQALTARDHFHPRWYIRCVMYLVAFLHTKHRVTFRAAALILVCAAFLFTCFVGNMVDPIKVPETLKTVFSRFEIKDNFVVNPTCFRCHYVLEPDVASDTFCPECNAEVFGAAWQTADNPARVQKRKPHVRRCLADSARVQKRKPQLVSPVQLLSEGLKDFFRRPGMVAAVNSWKHRTVVEGELKCMQDAAVWKTIKDANGHSFFFGPGVDEEIRLGVSFSLDWYARSKSSFASSGSSGAMSFCVQNLETSLKCDVVRVYLVDILDAHHLVTDIGLII</sequence>
<gene>
    <name evidence="2" type="ORF">R3P38DRAFT_2630102</name>
</gene>